<keyword evidence="3 7" id="KW-0808">Transferase</keyword>
<dbReference type="EC" id="2.1.1.144" evidence="7"/>
<feature type="domain" description="Methyltransferase" evidence="6">
    <location>
        <begin position="44"/>
        <end position="139"/>
    </location>
</feature>
<dbReference type="InterPro" id="IPR029063">
    <property type="entry name" value="SAM-dependent_MTases_sf"/>
</dbReference>
<dbReference type="InterPro" id="IPR041698">
    <property type="entry name" value="Methyltransf_25"/>
</dbReference>
<accession>A0A315XPY2</accession>
<evidence type="ECO:0000313" key="8">
    <source>
        <dbReference type="Proteomes" id="UP000251717"/>
    </source>
</evidence>
<dbReference type="Pfam" id="PF13649">
    <property type="entry name" value="Methyltransf_25"/>
    <property type="match status" value="1"/>
</dbReference>
<dbReference type="AlphaFoldDB" id="A0A315XPY2"/>
<dbReference type="PANTHER" id="PTHR44307:SF2">
    <property type="entry name" value="PHOSPHOETHANOLAMINE METHYLTRANSFERASE ISOFORM X1"/>
    <property type="match status" value="1"/>
</dbReference>
<dbReference type="SUPFAM" id="SSF53335">
    <property type="entry name" value="S-adenosyl-L-methionine-dependent methyltransferases"/>
    <property type="match status" value="1"/>
</dbReference>
<comment type="pathway">
    <text evidence="4">Phospholipid metabolism.</text>
</comment>
<protein>
    <submittedName>
        <fullName evidence="7">Trans-aconitate 2-methyltransferase</fullName>
        <ecNumber evidence="7">2.1.1.144</ecNumber>
    </submittedName>
</protein>
<dbReference type="GO" id="GO:0032259">
    <property type="term" value="P:methylation"/>
    <property type="evidence" value="ECO:0007669"/>
    <property type="project" value="UniProtKB-KW"/>
</dbReference>
<proteinExistence type="predicted"/>
<evidence type="ECO:0000313" key="7">
    <source>
        <dbReference type="EMBL" id="PWB87964.1"/>
    </source>
</evidence>
<dbReference type="GO" id="GO:0000234">
    <property type="term" value="F:phosphoethanolamine N-methyltransferase activity"/>
    <property type="evidence" value="ECO:0007669"/>
    <property type="project" value="UniProtKB-EC"/>
</dbReference>
<dbReference type="EMBL" id="MZGS01000016">
    <property type="protein sequence ID" value="PWB87964.1"/>
    <property type="molecule type" value="Genomic_DNA"/>
</dbReference>
<dbReference type="PANTHER" id="PTHR44307">
    <property type="entry name" value="PHOSPHOETHANOLAMINE METHYLTRANSFERASE"/>
    <property type="match status" value="1"/>
</dbReference>
<evidence type="ECO:0000256" key="1">
    <source>
        <dbReference type="ARBA" id="ARBA00005189"/>
    </source>
</evidence>
<keyword evidence="8" id="KW-1185">Reference proteome</keyword>
<dbReference type="GO" id="GO:0030798">
    <property type="term" value="F:trans-aconitate 2-methyltransferase activity"/>
    <property type="evidence" value="ECO:0007669"/>
    <property type="project" value="UniProtKB-EC"/>
</dbReference>
<name>A0A315XPY2_9EURY</name>
<organism evidence="7 8">
    <name type="scientific">Methanobrevibacter thaueri</name>
    <dbReference type="NCBI Taxonomy" id="190975"/>
    <lineage>
        <taxon>Archaea</taxon>
        <taxon>Methanobacteriati</taxon>
        <taxon>Methanobacteriota</taxon>
        <taxon>Methanomada group</taxon>
        <taxon>Methanobacteria</taxon>
        <taxon>Methanobacteriales</taxon>
        <taxon>Methanobacteriaceae</taxon>
        <taxon>Methanobrevibacter</taxon>
    </lineage>
</organism>
<evidence type="ECO:0000256" key="4">
    <source>
        <dbReference type="ARBA" id="ARBA00025707"/>
    </source>
</evidence>
<comment type="pathway">
    <text evidence="1">Lipid metabolism.</text>
</comment>
<comment type="caution">
    <text evidence="7">The sequence shown here is derived from an EMBL/GenBank/DDBJ whole genome shotgun (WGS) entry which is preliminary data.</text>
</comment>
<evidence type="ECO:0000256" key="2">
    <source>
        <dbReference type="ARBA" id="ARBA00022603"/>
    </source>
</evidence>
<reference evidence="7 8" key="1">
    <citation type="submission" date="2017-03" db="EMBL/GenBank/DDBJ databases">
        <title>Genome sequence of Methanobrevibacter thaueri.</title>
        <authorList>
            <person name="Poehlein A."/>
            <person name="Seedorf H."/>
            <person name="Daniel R."/>
        </authorList>
    </citation>
    <scope>NUCLEOTIDE SEQUENCE [LARGE SCALE GENOMIC DNA]</scope>
    <source>
        <strain evidence="7 8">DSM 11995</strain>
    </source>
</reference>
<dbReference type="CDD" id="cd02440">
    <property type="entry name" value="AdoMet_MTases"/>
    <property type="match status" value="1"/>
</dbReference>
<dbReference type="Proteomes" id="UP000251717">
    <property type="component" value="Unassembled WGS sequence"/>
</dbReference>
<sequence>MNMEVPLYFYLAYKDLDRLSPGSDETTLKALDKVDFDTQSELNILDIACGVGTSTILLANHFENSTVEGFDLFRHYVDKLDERIIENNLSDRVFSHAMDMNDPDFANEEFDIVFCEAAIDIIGFKKGLTQWRRLLKPNGYMVVSDITWIGRPSSESRKFWKDIYSEIDTIENKISQISKLGFEFVDYVVVPKEEWIDYHKKLERNLNSLSSDKSAGAFSKQIKKEIETYRRNSDDYSYVFYVMKWC</sequence>
<comment type="catalytic activity">
    <reaction evidence="5">
        <text>phosphoethanolamine + S-adenosyl-L-methionine = N-methylethanolamine phosphate + S-adenosyl-L-homocysteine + H(+)</text>
        <dbReference type="Rhea" id="RHEA:20365"/>
        <dbReference type="ChEBI" id="CHEBI:15378"/>
        <dbReference type="ChEBI" id="CHEBI:57781"/>
        <dbReference type="ChEBI" id="CHEBI:57856"/>
        <dbReference type="ChEBI" id="CHEBI:58190"/>
        <dbReference type="ChEBI" id="CHEBI:59789"/>
        <dbReference type="EC" id="2.1.1.103"/>
    </reaction>
    <physiologicalReaction direction="left-to-right" evidence="5">
        <dbReference type="Rhea" id="RHEA:20366"/>
    </physiologicalReaction>
</comment>
<evidence type="ECO:0000256" key="3">
    <source>
        <dbReference type="ARBA" id="ARBA00022679"/>
    </source>
</evidence>
<evidence type="ECO:0000256" key="5">
    <source>
        <dbReference type="ARBA" id="ARBA00047622"/>
    </source>
</evidence>
<keyword evidence="2 7" id="KW-0489">Methyltransferase</keyword>
<dbReference type="RefSeq" id="WP_243409632.1">
    <property type="nucleotide sequence ID" value="NZ_MZGS01000016.1"/>
</dbReference>
<evidence type="ECO:0000259" key="6">
    <source>
        <dbReference type="Pfam" id="PF13649"/>
    </source>
</evidence>
<gene>
    <name evidence="7" type="primary">tam</name>
    <name evidence="7" type="ORF">MBBTH_05510</name>
</gene>
<dbReference type="Gene3D" id="3.40.50.150">
    <property type="entry name" value="Vaccinia Virus protein VP39"/>
    <property type="match status" value="1"/>
</dbReference>